<evidence type="ECO:0000256" key="2">
    <source>
        <dbReference type="SAM" id="MobiDB-lite"/>
    </source>
</evidence>
<feature type="region of interest" description="Disordered" evidence="2">
    <location>
        <begin position="43"/>
        <end position="64"/>
    </location>
</feature>
<dbReference type="EMBL" id="BAABFR010000018">
    <property type="protein sequence ID" value="GAA4389335.1"/>
    <property type="molecule type" value="Genomic_DNA"/>
</dbReference>
<protein>
    <recommendedName>
        <fullName evidence="5">Phage integrase, N-terminal SAM-like domain</fullName>
    </recommendedName>
</protein>
<organism evidence="3 4">
    <name type="scientific">Tsukamurella soli</name>
    <dbReference type="NCBI Taxonomy" id="644556"/>
    <lineage>
        <taxon>Bacteria</taxon>
        <taxon>Bacillati</taxon>
        <taxon>Actinomycetota</taxon>
        <taxon>Actinomycetes</taxon>
        <taxon>Mycobacteriales</taxon>
        <taxon>Tsukamurellaceae</taxon>
        <taxon>Tsukamurella</taxon>
    </lineage>
</organism>
<dbReference type="SUPFAM" id="SSF56349">
    <property type="entry name" value="DNA breaking-rejoining enzymes"/>
    <property type="match status" value="1"/>
</dbReference>
<dbReference type="Proteomes" id="UP001500635">
    <property type="component" value="Unassembled WGS sequence"/>
</dbReference>
<accession>A0ABP8JE57</accession>
<feature type="region of interest" description="Disordered" evidence="2">
    <location>
        <begin position="156"/>
        <end position="182"/>
    </location>
</feature>
<feature type="compositionally biased region" description="Polar residues" evidence="2">
    <location>
        <begin position="156"/>
        <end position="165"/>
    </location>
</feature>
<keyword evidence="4" id="KW-1185">Reference proteome</keyword>
<gene>
    <name evidence="3" type="ORF">GCM10023147_15920</name>
</gene>
<evidence type="ECO:0000256" key="1">
    <source>
        <dbReference type="ARBA" id="ARBA00023125"/>
    </source>
</evidence>
<name>A0ABP8JE57_9ACTN</name>
<sequence>MKPESISKTEAIYHRYLAEPFGGKATATITAAHVRAFRTAMLSPRPRRSYDTRSGNPKLRMNADGTPQMITLSRSTTKKAYDLLRRILDLAVVDGAIKSNPVHSVPLPRHAGTARTAATTARGAATIAPTDFKALPLTPAQIATVAEYMTKCSVSRSTPWQSRSAPTPDYEPGNCAGSRSAT</sequence>
<dbReference type="Gene3D" id="1.10.150.130">
    <property type="match status" value="1"/>
</dbReference>
<dbReference type="InterPro" id="IPR010998">
    <property type="entry name" value="Integrase_recombinase_N"/>
</dbReference>
<keyword evidence="1" id="KW-0238">DNA-binding</keyword>
<evidence type="ECO:0008006" key="5">
    <source>
        <dbReference type="Google" id="ProtNLM"/>
    </source>
</evidence>
<evidence type="ECO:0000313" key="3">
    <source>
        <dbReference type="EMBL" id="GAA4389335.1"/>
    </source>
</evidence>
<dbReference type="InterPro" id="IPR011010">
    <property type="entry name" value="DNA_brk_join_enz"/>
</dbReference>
<dbReference type="RefSeq" id="WP_344993406.1">
    <property type="nucleotide sequence ID" value="NZ_BAABFR010000018.1"/>
</dbReference>
<reference evidence="4" key="1">
    <citation type="journal article" date="2019" name="Int. J. Syst. Evol. Microbiol.">
        <title>The Global Catalogue of Microorganisms (GCM) 10K type strain sequencing project: providing services to taxonomists for standard genome sequencing and annotation.</title>
        <authorList>
            <consortium name="The Broad Institute Genomics Platform"/>
            <consortium name="The Broad Institute Genome Sequencing Center for Infectious Disease"/>
            <person name="Wu L."/>
            <person name="Ma J."/>
        </authorList>
    </citation>
    <scope>NUCLEOTIDE SEQUENCE [LARGE SCALE GENOMIC DNA]</scope>
    <source>
        <strain evidence="4">JCM 17688</strain>
    </source>
</reference>
<evidence type="ECO:0000313" key="4">
    <source>
        <dbReference type="Proteomes" id="UP001500635"/>
    </source>
</evidence>
<comment type="caution">
    <text evidence="3">The sequence shown here is derived from an EMBL/GenBank/DDBJ whole genome shotgun (WGS) entry which is preliminary data.</text>
</comment>
<proteinExistence type="predicted"/>